<keyword evidence="6 10" id="KW-1133">Transmembrane helix</keyword>
<feature type="transmembrane region" description="Helical" evidence="11">
    <location>
        <begin position="27"/>
        <end position="48"/>
    </location>
</feature>
<dbReference type="InterPro" id="IPR036318">
    <property type="entry name" value="FAD-bd_PCMH-like_sf"/>
</dbReference>
<keyword evidence="15" id="KW-1185">Reference proteome</keyword>
<dbReference type="SMART" id="SM01091">
    <property type="entry name" value="CorC_HlyC"/>
    <property type="match status" value="1"/>
</dbReference>
<comment type="similarity">
    <text evidence="2">Belongs to the UPF0053 family. Hemolysin C subfamily.</text>
</comment>
<evidence type="ECO:0000256" key="9">
    <source>
        <dbReference type="PROSITE-ProRule" id="PRU00703"/>
    </source>
</evidence>
<organism evidence="14 15">
    <name type="scientific">Croceicoccus naphthovorans</name>
    <dbReference type="NCBI Taxonomy" id="1348774"/>
    <lineage>
        <taxon>Bacteria</taxon>
        <taxon>Pseudomonadati</taxon>
        <taxon>Pseudomonadota</taxon>
        <taxon>Alphaproteobacteria</taxon>
        <taxon>Sphingomonadales</taxon>
        <taxon>Erythrobacteraceae</taxon>
        <taxon>Croceicoccus</taxon>
    </lineage>
</organism>
<evidence type="ECO:0000256" key="10">
    <source>
        <dbReference type="PROSITE-ProRule" id="PRU01193"/>
    </source>
</evidence>
<dbReference type="OrthoDB" id="9805314at2"/>
<dbReference type="SUPFAM" id="SSF54631">
    <property type="entry name" value="CBS-domain pair"/>
    <property type="match status" value="1"/>
</dbReference>
<dbReference type="EMBL" id="CP011770">
    <property type="protein sequence ID" value="AKM08933.1"/>
    <property type="molecule type" value="Genomic_DNA"/>
</dbReference>
<keyword evidence="4 10" id="KW-0812">Transmembrane</keyword>
<proteinExistence type="inferred from homology"/>
<protein>
    <submittedName>
        <fullName evidence="14">DNA-binding protein</fullName>
    </submittedName>
</protein>
<accession>A0A0G3XEW4</accession>
<dbReference type="GO" id="GO:0003677">
    <property type="term" value="F:DNA binding"/>
    <property type="evidence" value="ECO:0007669"/>
    <property type="project" value="UniProtKB-KW"/>
</dbReference>
<dbReference type="GO" id="GO:0005886">
    <property type="term" value="C:plasma membrane"/>
    <property type="evidence" value="ECO:0007669"/>
    <property type="project" value="UniProtKB-SubCell"/>
</dbReference>
<dbReference type="PROSITE" id="PS51371">
    <property type="entry name" value="CBS"/>
    <property type="match status" value="1"/>
</dbReference>
<evidence type="ECO:0000256" key="2">
    <source>
        <dbReference type="ARBA" id="ARBA00006446"/>
    </source>
</evidence>
<feature type="domain" description="CBS" evidence="12">
    <location>
        <begin position="303"/>
        <end position="359"/>
    </location>
</feature>
<dbReference type="PANTHER" id="PTHR43099">
    <property type="entry name" value="UPF0053 PROTEIN YRKA"/>
    <property type="match status" value="1"/>
</dbReference>
<dbReference type="STRING" id="1348774.AB433_01420"/>
<gene>
    <name evidence="14" type="ORF">AB433_01420</name>
</gene>
<dbReference type="InterPro" id="IPR000644">
    <property type="entry name" value="CBS_dom"/>
</dbReference>
<dbReference type="KEGG" id="cna:AB433_01420"/>
<feature type="domain" description="CNNM transmembrane" evidence="13">
    <location>
        <begin position="19"/>
        <end position="220"/>
    </location>
</feature>
<dbReference type="Proteomes" id="UP000035287">
    <property type="component" value="Chromosome"/>
</dbReference>
<evidence type="ECO:0000256" key="4">
    <source>
        <dbReference type="ARBA" id="ARBA00022692"/>
    </source>
</evidence>
<evidence type="ECO:0000256" key="7">
    <source>
        <dbReference type="ARBA" id="ARBA00023122"/>
    </source>
</evidence>
<dbReference type="Pfam" id="PF01595">
    <property type="entry name" value="CNNM"/>
    <property type="match status" value="1"/>
</dbReference>
<dbReference type="InterPro" id="IPR044751">
    <property type="entry name" value="Ion_transp-like_CBS"/>
</dbReference>
<keyword evidence="14" id="KW-0238">DNA-binding</keyword>
<dbReference type="CDD" id="cd04590">
    <property type="entry name" value="CBS_pair_CorC_HlyC_assoc"/>
    <property type="match status" value="1"/>
</dbReference>
<dbReference type="Pfam" id="PF03471">
    <property type="entry name" value="CorC_HlyC"/>
    <property type="match status" value="1"/>
</dbReference>
<dbReference type="AlphaFoldDB" id="A0A0G3XEW4"/>
<dbReference type="InterPro" id="IPR051676">
    <property type="entry name" value="UPF0053_domain"/>
</dbReference>
<keyword evidence="7 9" id="KW-0129">CBS domain</keyword>
<dbReference type="PANTHER" id="PTHR43099:SF5">
    <property type="entry name" value="HLYC_CORC FAMILY TRANSPORTER"/>
    <property type="match status" value="1"/>
</dbReference>
<dbReference type="PROSITE" id="PS51846">
    <property type="entry name" value="CNNM"/>
    <property type="match status" value="1"/>
</dbReference>
<dbReference type="PATRIC" id="fig|1348774.3.peg.300"/>
<dbReference type="SUPFAM" id="SSF56176">
    <property type="entry name" value="FAD-binding/transporter-associated domain-like"/>
    <property type="match status" value="1"/>
</dbReference>
<dbReference type="InterPro" id="IPR005170">
    <property type="entry name" value="Transptr-assoc_dom"/>
</dbReference>
<feature type="transmembrane region" description="Helical" evidence="11">
    <location>
        <begin position="79"/>
        <end position="103"/>
    </location>
</feature>
<keyword evidence="5" id="KW-0677">Repeat</keyword>
<evidence type="ECO:0000313" key="15">
    <source>
        <dbReference type="Proteomes" id="UP000035287"/>
    </source>
</evidence>
<keyword evidence="8 10" id="KW-0472">Membrane</keyword>
<reference evidence="14 15" key="1">
    <citation type="submission" date="2015-06" db="EMBL/GenBank/DDBJ databases">
        <authorList>
            <person name="Zeng Y."/>
            <person name="Huang Y."/>
        </authorList>
    </citation>
    <scope>NUCLEOTIDE SEQUENCE [LARGE SCALE GENOMIC DNA]</scope>
    <source>
        <strain evidence="14 15">PQ-2</strain>
    </source>
</reference>
<evidence type="ECO:0000256" key="11">
    <source>
        <dbReference type="SAM" id="Phobius"/>
    </source>
</evidence>
<name>A0A0G3XEW4_9SPHN</name>
<dbReference type="InterPro" id="IPR046342">
    <property type="entry name" value="CBS_dom_sf"/>
</dbReference>
<dbReference type="Gene3D" id="3.30.465.10">
    <property type="match status" value="1"/>
</dbReference>
<dbReference type="InterPro" id="IPR016169">
    <property type="entry name" value="FAD-bd_PCMH_sub2"/>
</dbReference>
<dbReference type="Pfam" id="PF00571">
    <property type="entry name" value="CBS"/>
    <property type="match status" value="1"/>
</dbReference>
<evidence type="ECO:0000259" key="12">
    <source>
        <dbReference type="PROSITE" id="PS51371"/>
    </source>
</evidence>
<evidence type="ECO:0000256" key="6">
    <source>
        <dbReference type="ARBA" id="ARBA00022989"/>
    </source>
</evidence>
<evidence type="ECO:0000259" key="13">
    <source>
        <dbReference type="PROSITE" id="PS51846"/>
    </source>
</evidence>
<sequence>MPLSATAQPCFIRARPHSLSPFPWTDVFIIAGLILLNGLFSLSELAIVSSRPARLRHMAEDDSKGARIALELIGDSGKFLSTVQIGITLIGIVAGAYSGASLGGPVGERLQGFGLKPDTAENVGFTLVIVLTTYFSLVAGELAPKQIALRGREQIAALAAPPMKVLARIAAPIVWLLDNSTDLLLRLIGMRKTRDAGVTAEELKLIMSEATRSGAIEEAERTIMAEVLRLAERPVRELMTPRTEIDWIERRASAEEIAKVLAASPHSLLPVAQGSVESIIGVVKVRELLNAQMKGRKPNLTRLMKKAEIIPDQIDALDALRIMRNGDVAMALVHDEYGHFEGIVTPADLLDALVGEFAAHIDGDDDPLIVERDDGSLLVSGALPVDRLADGLVIEMPEPREFATTAGYVLWKLKKLPVEGEWFRDQGWRFEIVDMDGRRIDKLLVSRVSPPPAPTTDAD</sequence>
<dbReference type="GO" id="GO:0050660">
    <property type="term" value="F:flavin adenine dinucleotide binding"/>
    <property type="evidence" value="ECO:0007669"/>
    <property type="project" value="InterPro"/>
</dbReference>
<evidence type="ECO:0000256" key="8">
    <source>
        <dbReference type="ARBA" id="ARBA00023136"/>
    </source>
</evidence>
<comment type="subcellular location">
    <subcellularLocation>
        <location evidence="1">Cell membrane</location>
        <topology evidence="1">Multi-pass membrane protein</topology>
    </subcellularLocation>
</comment>
<dbReference type="Gene3D" id="3.10.580.10">
    <property type="entry name" value="CBS-domain"/>
    <property type="match status" value="1"/>
</dbReference>
<evidence type="ECO:0000313" key="14">
    <source>
        <dbReference type="EMBL" id="AKM08933.1"/>
    </source>
</evidence>
<dbReference type="InterPro" id="IPR002550">
    <property type="entry name" value="CNNM"/>
</dbReference>
<feature type="transmembrane region" description="Helical" evidence="11">
    <location>
        <begin position="123"/>
        <end position="143"/>
    </location>
</feature>
<evidence type="ECO:0000256" key="1">
    <source>
        <dbReference type="ARBA" id="ARBA00004651"/>
    </source>
</evidence>
<keyword evidence="3" id="KW-1003">Cell membrane</keyword>
<evidence type="ECO:0000256" key="3">
    <source>
        <dbReference type="ARBA" id="ARBA00022475"/>
    </source>
</evidence>
<evidence type="ECO:0000256" key="5">
    <source>
        <dbReference type="ARBA" id="ARBA00022737"/>
    </source>
</evidence>